<keyword evidence="1" id="KW-0472">Membrane</keyword>
<dbReference type="EMBL" id="RSAS01000504">
    <property type="protein sequence ID" value="RRR70660.1"/>
    <property type="molecule type" value="Genomic_DNA"/>
</dbReference>
<protein>
    <submittedName>
        <fullName evidence="3">DUF4405 domain-containing protein</fullName>
    </submittedName>
</protein>
<dbReference type="GO" id="GO:0016020">
    <property type="term" value="C:membrane"/>
    <property type="evidence" value="ECO:0007669"/>
    <property type="project" value="InterPro"/>
</dbReference>
<evidence type="ECO:0000259" key="2">
    <source>
        <dbReference type="Pfam" id="PF14358"/>
    </source>
</evidence>
<dbReference type="GO" id="GO:0022904">
    <property type="term" value="P:respiratory electron transport chain"/>
    <property type="evidence" value="ECO:0007669"/>
    <property type="project" value="InterPro"/>
</dbReference>
<keyword evidence="1" id="KW-0812">Transmembrane</keyword>
<feature type="transmembrane region" description="Helical" evidence="1">
    <location>
        <begin position="121"/>
        <end position="138"/>
    </location>
</feature>
<dbReference type="Pfam" id="PF14358">
    <property type="entry name" value="DUF4405"/>
    <property type="match status" value="1"/>
</dbReference>
<evidence type="ECO:0000313" key="3">
    <source>
        <dbReference type="EMBL" id="RRR70660.1"/>
    </source>
</evidence>
<sequence>MKRNKLHLFLDLLLLLAFLLATAPQLTGLTIHEWLSLGLAAAVVTHLLLNWNWLVQVTRRFFGKVSWSARANYTLNALLFIAFTVIITTGILISEAVVPFLGMSIVRDRLWINIHHTASDLAVLLIGLHVALHWRWIYNTTRRLFGGPRRAPVVATPLQSTAKEVQS</sequence>
<dbReference type="InterPro" id="IPR016174">
    <property type="entry name" value="Di-haem_cyt_TM"/>
</dbReference>
<feature type="transmembrane region" description="Helical" evidence="1">
    <location>
        <begin position="75"/>
        <end position="101"/>
    </location>
</feature>
<evidence type="ECO:0000313" key="4">
    <source>
        <dbReference type="Proteomes" id="UP000280307"/>
    </source>
</evidence>
<feature type="domain" description="Flavinylation-associated cytochrome" evidence="2">
    <location>
        <begin position="75"/>
        <end position="134"/>
    </location>
</feature>
<reference evidence="3 4" key="1">
    <citation type="submission" date="2018-12" db="EMBL/GenBank/DDBJ databases">
        <title>Genome Sequence of Candidatus Viridilinea halotolerans isolated from saline sulfide-rich spring.</title>
        <authorList>
            <person name="Grouzdev D.S."/>
            <person name="Burganskaya E.I."/>
            <person name="Krutkina M.S."/>
            <person name="Sukhacheva M.V."/>
            <person name="Gorlenko V.M."/>
        </authorList>
    </citation>
    <scope>NUCLEOTIDE SEQUENCE [LARGE SCALE GENOMIC DNA]</scope>
    <source>
        <strain evidence="3">Chok-6</strain>
    </source>
</reference>
<dbReference type="Proteomes" id="UP000280307">
    <property type="component" value="Unassembled WGS sequence"/>
</dbReference>
<gene>
    <name evidence="3" type="ORF">EI684_12955</name>
</gene>
<feature type="transmembrane region" description="Helical" evidence="1">
    <location>
        <begin position="34"/>
        <end position="54"/>
    </location>
</feature>
<comment type="caution">
    <text evidence="3">The sequence shown here is derived from an EMBL/GenBank/DDBJ whole genome shotgun (WGS) entry which is preliminary data.</text>
</comment>
<accession>A0A426TXR7</accession>
<evidence type="ECO:0000256" key="1">
    <source>
        <dbReference type="SAM" id="Phobius"/>
    </source>
</evidence>
<proteinExistence type="predicted"/>
<dbReference type="AlphaFoldDB" id="A0A426TXR7"/>
<keyword evidence="1" id="KW-1133">Transmembrane helix</keyword>
<organism evidence="3 4">
    <name type="scientific">Candidatus Viridilinea halotolerans</name>
    <dbReference type="NCBI Taxonomy" id="2491704"/>
    <lineage>
        <taxon>Bacteria</taxon>
        <taxon>Bacillati</taxon>
        <taxon>Chloroflexota</taxon>
        <taxon>Chloroflexia</taxon>
        <taxon>Chloroflexales</taxon>
        <taxon>Chloroflexineae</taxon>
        <taxon>Oscillochloridaceae</taxon>
        <taxon>Candidatus Viridilinea</taxon>
    </lineage>
</organism>
<dbReference type="SUPFAM" id="SSF81342">
    <property type="entry name" value="Transmembrane di-heme cytochromes"/>
    <property type="match status" value="1"/>
</dbReference>
<name>A0A426TXR7_9CHLR</name>
<dbReference type="InterPro" id="IPR025517">
    <property type="entry name" value="DUF4405"/>
</dbReference>